<dbReference type="InterPro" id="IPR046833">
    <property type="entry name" value="ABC_N"/>
</dbReference>
<evidence type="ECO:0000259" key="2">
    <source>
        <dbReference type="Pfam" id="PF20446"/>
    </source>
</evidence>
<dbReference type="Proteomes" id="UP000886757">
    <property type="component" value="Unassembled WGS sequence"/>
</dbReference>
<protein>
    <submittedName>
        <fullName evidence="4">ABC-ATPase domain-containing protein</fullName>
    </submittedName>
</protein>
<evidence type="ECO:0000259" key="1">
    <source>
        <dbReference type="Pfam" id="PF09818"/>
    </source>
</evidence>
<comment type="caution">
    <text evidence="4">The sequence shown here is derived from an EMBL/GenBank/DDBJ whole genome shotgun (WGS) entry which is preliminary data.</text>
</comment>
<dbReference type="PANTHER" id="PTHR38149:SF1">
    <property type="entry name" value="ATPASE"/>
    <property type="match status" value="1"/>
</dbReference>
<reference evidence="4" key="1">
    <citation type="submission" date="2020-10" db="EMBL/GenBank/DDBJ databases">
        <authorList>
            <person name="Gilroy R."/>
        </authorList>
    </citation>
    <scope>NUCLEOTIDE SEQUENCE</scope>
    <source>
        <strain evidence="4">ChiSjej4B22-8148</strain>
    </source>
</reference>
<dbReference type="InterPro" id="IPR019195">
    <property type="entry name" value="ABC_ATPase_put"/>
</dbReference>
<gene>
    <name evidence="4" type="ORF">IAB31_05445</name>
</gene>
<evidence type="ECO:0000259" key="3">
    <source>
        <dbReference type="Pfam" id="PF21117"/>
    </source>
</evidence>
<dbReference type="InterPro" id="IPR027417">
    <property type="entry name" value="P-loop_NTPase"/>
</dbReference>
<dbReference type="AlphaFoldDB" id="A0A9D1ABT2"/>
<dbReference type="PANTHER" id="PTHR38149">
    <property type="entry name" value="ATPASE"/>
    <property type="match status" value="1"/>
</dbReference>
<dbReference type="SUPFAM" id="SSF52540">
    <property type="entry name" value="P-loop containing nucleoside triphosphate hydrolases"/>
    <property type="match status" value="1"/>
</dbReference>
<dbReference type="Gene3D" id="3.40.50.300">
    <property type="entry name" value="P-loop containing nucleotide triphosphate hydrolases"/>
    <property type="match status" value="1"/>
</dbReference>
<dbReference type="Pfam" id="PF20446">
    <property type="entry name" value="ABC_N"/>
    <property type="match status" value="1"/>
</dbReference>
<dbReference type="Pfam" id="PF21117">
    <property type="entry name" value="MRB1590_C"/>
    <property type="match status" value="1"/>
</dbReference>
<dbReference type="InterPro" id="IPR046834">
    <property type="entry name" value="ABC_ATPase_C"/>
</dbReference>
<proteinExistence type="predicted"/>
<organism evidence="4 5">
    <name type="scientific">Candidatus Choladousia intestinavium</name>
    <dbReference type="NCBI Taxonomy" id="2840727"/>
    <lineage>
        <taxon>Bacteria</taxon>
        <taxon>Bacillati</taxon>
        <taxon>Bacillota</taxon>
        <taxon>Clostridia</taxon>
        <taxon>Lachnospirales</taxon>
        <taxon>Lachnospiraceae</taxon>
        <taxon>Lachnospiraceae incertae sedis</taxon>
        <taxon>Candidatus Choladousia</taxon>
    </lineage>
</organism>
<feature type="domain" description="ATPase of the ABC class C-terminal" evidence="1">
    <location>
        <begin position="168"/>
        <end position="439"/>
    </location>
</feature>
<sequence length="550" mass="60984">MKTQDELKRQLKQIDHKGYKAYKILEGEYNFGTYILCIDHVQGDPFATPSRVRLLYKNSIPEEYFASRHRKMAAEDYLLRRLHRNLRSGGQERRGSGKSGMVTACRTGQEVLERTAVLLSDGTVEARLEVGFPAYGRTIAAGELEQILFGFLPEAARRTFVFGPGMKKELDGIIALADDQQYIREELKKQGLAAFVADGSVLPRESGISQRPMKGAVPFKSPESTAVTLNLPHRGPLRGMGIKKGITVIVGGGYHGKSTLLKAVERGVYNHIQGDGREYVITDETAFKLRAEEGRCIHQVDISMFISNLPSGTDTRNFVTENASGSTSQAANTVEALASGSRVLLIDEDTSATNFMVRDDRMARLVEDKKEPITPFIRFIRSLYQDLGISTVLVAGSSGAYLSVADTVIQMDCYVAKDVTEKARALAEEVTEGKAEKRTWVKKPVTARRIEKARVHGWDTLSFDKTEVDLRYLEQIVDETQTAALAYIIPWLLERAANGKRTAAELAALAEEKIRKDGLLSMVPRNYGAGAPAAVRAQEILACLQRYRMI</sequence>
<evidence type="ECO:0000313" key="5">
    <source>
        <dbReference type="Proteomes" id="UP000886757"/>
    </source>
</evidence>
<dbReference type="Pfam" id="PF09818">
    <property type="entry name" value="ABC_ATPase"/>
    <property type="match status" value="1"/>
</dbReference>
<accession>A0A9D1ABT2</accession>
<feature type="domain" description="ATPase of the ABC class N-terminal" evidence="2">
    <location>
        <begin position="5"/>
        <end position="160"/>
    </location>
</feature>
<dbReference type="InterPro" id="IPR049069">
    <property type="entry name" value="MRB1590-like_C"/>
</dbReference>
<feature type="domain" description="MRB1590-like C-terminal" evidence="3">
    <location>
        <begin position="452"/>
        <end position="549"/>
    </location>
</feature>
<reference evidence="4" key="2">
    <citation type="journal article" date="2021" name="PeerJ">
        <title>Extensive microbial diversity within the chicken gut microbiome revealed by metagenomics and culture.</title>
        <authorList>
            <person name="Gilroy R."/>
            <person name="Ravi A."/>
            <person name="Getino M."/>
            <person name="Pursley I."/>
            <person name="Horton D.L."/>
            <person name="Alikhan N.F."/>
            <person name="Baker D."/>
            <person name="Gharbi K."/>
            <person name="Hall N."/>
            <person name="Watson M."/>
            <person name="Adriaenssens E.M."/>
            <person name="Foster-Nyarko E."/>
            <person name="Jarju S."/>
            <person name="Secka A."/>
            <person name="Antonio M."/>
            <person name="Oren A."/>
            <person name="Chaudhuri R.R."/>
            <person name="La Ragione R."/>
            <person name="Hildebrand F."/>
            <person name="Pallen M.J."/>
        </authorList>
    </citation>
    <scope>NUCLEOTIDE SEQUENCE</scope>
    <source>
        <strain evidence="4">ChiSjej4B22-8148</strain>
    </source>
</reference>
<dbReference type="EMBL" id="DVGK01000061">
    <property type="protein sequence ID" value="HIR13352.1"/>
    <property type="molecule type" value="Genomic_DNA"/>
</dbReference>
<name>A0A9D1ABT2_9FIRM</name>
<evidence type="ECO:0000313" key="4">
    <source>
        <dbReference type="EMBL" id="HIR13352.1"/>
    </source>
</evidence>